<sequence length="542" mass="58338">MLPRLKLSLTLMVLAPFAAANAQQLPDASVLYPETAPRLAPPEPSPSFNLQGAPLPSTATPGGERFPLKEIKFQGNTKLTSEQLASVVQPYIGQSVDLAGLQEIANVVTTAYRAAGYPFARAYLPRQDVANGSVTMNIVEGRYAEVAATIERGGKQAADSEAQAYLKPLKKGEVISAAEIERIALIMNDLPGYTAVPIVRPGADVGSGDLEVRLVESDRTRASIGVDNHGSRYTGLYRARADVARAHNLMLGDELRVTGLLTDGETGLVALGYSMPLMPNGLRLDLSAVHSSYQLSGDWMTGAGFKGKANILGALVSYPLVRSQNANLTVSGGVQNKRYTNEIGARERYNINTLPLALNFDVRDQFNGGAVTFGALTYTAARVGSDNLPTASRDDSFRKVNLDLARIQRVTDRLQASIKASGQHTNDNIDATEFLPISGPNAVRAFPVGEFSGHRGWSAQTELAYNLPQYKVSPYVFYDKGHASNLTTTLKRTLSGYGVGARYNYAGWTLDVTAAWADAGSPSQVEPNERGARIWASLIKRF</sequence>
<keyword evidence="4" id="KW-1134">Transmembrane beta strand</keyword>
<dbReference type="GO" id="GO:0009279">
    <property type="term" value="C:cell outer membrane"/>
    <property type="evidence" value="ECO:0007669"/>
    <property type="project" value="UniProtKB-SubCell"/>
</dbReference>
<accession>A0A8J3AWH6</accession>
<dbReference type="GO" id="GO:0046819">
    <property type="term" value="P:protein secretion by the type V secretion system"/>
    <property type="evidence" value="ECO:0007669"/>
    <property type="project" value="TreeGrafter"/>
</dbReference>
<dbReference type="Pfam" id="PF08479">
    <property type="entry name" value="POTRA_2"/>
    <property type="match status" value="1"/>
</dbReference>
<dbReference type="RefSeq" id="WP_188381763.1">
    <property type="nucleotide sequence ID" value="NZ_BMDI01000002.1"/>
</dbReference>
<dbReference type="InterPro" id="IPR005565">
    <property type="entry name" value="Hemolysn_activator_HlyB_C"/>
</dbReference>
<keyword evidence="13" id="KW-1185">Reference proteome</keyword>
<evidence type="ECO:0000256" key="6">
    <source>
        <dbReference type="ARBA" id="ARBA00022927"/>
    </source>
</evidence>
<dbReference type="Proteomes" id="UP000642180">
    <property type="component" value="Unassembled WGS sequence"/>
</dbReference>
<dbReference type="Pfam" id="PF03865">
    <property type="entry name" value="ShlB"/>
    <property type="match status" value="1"/>
</dbReference>
<evidence type="ECO:0000256" key="5">
    <source>
        <dbReference type="ARBA" id="ARBA00022692"/>
    </source>
</evidence>
<feature type="region of interest" description="Disordered" evidence="9">
    <location>
        <begin position="34"/>
        <end position="65"/>
    </location>
</feature>
<evidence type="ECO:0000256" key="7">
    <source>
        <dbReference type="ARBA" id="ARBA00023136"/>
    </source>
</evidence>
<proteinExistence type="inferred from homology"/>
<dbReference type="Gene3D" id="3.10.20.310">
    <property type="entry name" value="membrane protein fhac"/>
    <property type="match status" value="1"/>
</dbReference>
<protein>
    <recommendedName>
        <fullName evidence="11">POTRA domain-containing protein</fullName>
    </recommendedName>
</protein>
<dbReference type="PANTHER" id="PTHR34597:SF1">
    <property type="entry name" value="HEME_HEMOPEXIN TRANSPORTER PROTEIN HUXB"/>
    <property type="match status" value="1"/>
</dbReference>
<evidence type="ECO:0000256" key="3">
    <source>
        <dbReference type="ARBA" id="ARBA00022448"/>
    </source>
</evidence>
<keyword evidence="8" id="KW-0998">Cell outer membrane</keyword>
<dbReference type="GO" id="GO:0008320">
    <property type="term" value="F:protein transmembrane transporter activity"/>
    <property type="evidence" value="ECO:0007669"/>
    <property type="project" value="TreeGrafter"/>
</dbReference>
<dbReference type="PANTHER" id="PTHR34597">
    <property type="entry name" value="SLR1661 PROTEIN"/>
    <property type="match status" value="1"/>
</dbReference>
<feature type="chain" id="PRO_5035257804" description="POTRA domain-containing protein" evidence="10">
    <location>
        <begin position="23"/>
        <end position="542"/>
    </location>
</feature>
<dbReference type="Gene3D" id="2.40.160.50">
    <property type="entry name" value="membrane protein fhac: a member of the omp85/tpsb transporter family"/>
    <property type="match status" value="1"/>
</dbReference>
<gene>
    <name evidence="12" type="ORF">GCM10008066_26100</name>
</gene>
<keyword evidence="10" id="KW-0732">Signal</keyword>
<name>A0A8J3AWH6_9BURK</name>
<evidence type="ECO:0000313" key="12">
    <source>
        <dbReference type="EMBL" id="GGI20852.1"/>
    </source>
</evidence>
<comment type="caution">
    <text evidence="12">The sequence shown here is derived from an EMBL/GenBank/DDBJ whole genome shotgun (WGS) entry which is preliminary data.</text>
</comment>
<evidence type="ECO:0000256" key="4">
    <source>
        <dbReference type="ARBA" id="ARBA00022452"/>
    </source>
</evidence>
<comment type="subcellular location">
    <subcellularLocation>
        <location evidence="1">Cell outer membrane</location>
    </subcellularLocation>
</comment>
<dbReference type="PROSITE" id="PS51779">
    <property type="entry name" value="POTRA"/>
    <property type="match status" value="1"/>
</dbReference>
<evidence type="ECO:0000256" key="2">
    <source>
        <dbReference type="ARBA" id="ARBA00009055"/>
    </source>
</evidence>
<evidence type="ECO:0000256" key="9">
    <source>
        <dbReference type="SAM" id="MobiDB-lite"/>
    </source>
</evidence>
<evidence type="ECO:0000313" key="13">
    <source>
        <dbReference type="Proteomes" id="UP000642180"/>
    </source>
</evidence>
<evidence type="ECO:0000256" key="8">
    <source>
        <dbReference type="ARBA" id="ARBA00023237"/>
    </source>
</evidence>
<feature type="domain" description="POTRA" evidence="11">
    <location>
        <begin position="66"/>
        <end position="141"/>
    </location>
</feature>
<dbReference type="GO" id="GO:0098046">
    <property type="term" value="C:type V protein secretion system complex"/>
    <property type="evidence" value="ECO:0007669"/>
    <property type="project" value="TreeGrafter"/>
</dbReference>
<evidence type="ECO:0000259" key="11">
    <source>
        <dbReference type="PROSITE" id="PS51779"/>
    </source>
</evidence>
<dbReference type="InterPro" id="IPR051544">
    <property type="entry name" value="TPS_OM_transporter"/>
</dbReference>
<comment type="similarity">
    <text evidence="2">Belongs to the TPS (TC 1.B.20) family.</text>
</comment>
<organism evidence="12 13">
    <name type="scientific">Oxalicibacterium faecigallinarum</name>
    <dbReference type="NCBI Taxonomy" id="573741"/>
    <lineage>
        <taxon>Bacteria</taxon>
        <taxon>Pseudomonadati</taxon>
        <taxon>Pseudomonadota</taxon>
        <taxon>Betaproteobacteria</taxon>
        <taxon>Burkholderiales</taxon>
        <taxon>Oxalobacteraceae</taxon>
        <taxon>Oxalicibacterium</taxon>
    </lineage>
</organism>
<keyword evidence="6" id="KW-0653">Protein transport</keyword>
<dbReference type="InterPro" id="IPR034746">
    <property type="entry name" value="POTRA"/>
</dbReference>
<dbReference type="AlphaFoldDB" id="A0A8J3AWH6"/>
<keyword evidence="7" id="KW-0472">Membrane</keyword>
<feature type="signal peptide" evidence="10">
    <location>
        <begin position="1"/>
        <end position="22"/>
    </location>
</feature>
<dbReference type="InterPro" id="IPR013686">
    <property type="entry name" value="Polypept-transport_assoc_ShlB"/>
</dbReference>
<keyword evidence="5" id="KW-0812">Transmembrane</keyword>
<evidence type="ECO:0000256" key="1">
    <source>
        <dbReference type="ARBA" id="ARBA00004442"/>
    </source>
</evidence>
<dbReference type="EMBL" id="BMDI01000002">
    <property type="protein sequence ID" value="GGI20852.1"/>
    <property type="molecule type" value="Genomic_DNA"/>
</dbReference>
<reference evidence="13" key="1">
    <citation type="journal article" date="2019" name="Int. J. Syst. Evol. Microbiol.">
        <title>The Global Catalogue of Microorganisms (GCM) 10K type strain sequencing project: providing services to taxonomists for standard genome sequencing and annotation.</title>
        <authorList>
            <consortium name="The Broad Institute Genomics Platform"/>
            <consortium name="The Broad Institute Genome Sequencing Center for Infectious Disease"/>
            <person name="Wu L."/>
            <person name="Ma J."/>
        </authorList>
    </citation>
    <scope>NUCLEOTIDE SEQUENCE [LARGE SCALE GENOMIC DNA]</scope>
    <source>
        <strain evidence="13">CCM 2767</strain>
    </source>
</reference>
<keyword evidence="3" id="KW-0813">Transport</keyword>
<evidence type="ECO:0000256" key="10">
    <source>
        <dbReference type="SAM" id="SignalP"/>
    </source>
</evidence>